<keyword evidence="4 6" id="KW-1133">Transmembrane helix</keyword>
<feature type="transmembrane region" description="Helical" evidence="6">
    <location>
        <begin position="115"/>
        <end position="143"/>
    </location>
</feature>
<evidence type="ECO:0000256" key="6">
    <source>
        <dbReference type="SAM" id="Phobius"/>
    </source>
</evidence>
<keyword evidence="5 6" id="KW-0472">Membrane</keyword>
<dbReference type="Pfam" id="PF02687">
    <property type="entry name" value="FtsX"/>
    <property type="match status" value="1"/>
</dbReference>
<sequence length="464" mass="48918">MPTVLPTATRVVPFVLGRKTLTSSSSLLVMSAFFACTSLFLTVAAGAWMFFQTPPSPDPGMAGMDFMYKFLASLATILLVIPASTLASASATLSARRQDERLSTMSLLGARRSSIVTLAVAEPLVPAICGIVLGVLGYLGLAWPVSLIHFMGHPIGYANMVMPAWLVASVVVFLILVCIAASLMGLRRVAISPLGVRTKALERKFPVVQVVLAALVILALPVVVMLTKSGGLGLGIVLSAVIATFVLGLIVVDLLGGLLIRWFAYLSGNRAQTPERLIASRLVSDEPKRFWRRVSGLAMTAFVAAVGGTGISLMRLGLDAGDEPGARMNDADRFLLQDIFTGVMLVMGISILLIAVSALINQVADIYDRADTFQDLYAAGMDPETMHKAMVRAVLGPVIWVSLLAGGLGLLLVLPLAGAALVLKPITFLTFVASVVLGILIIRSGLQLAKPILVTVATAGRSRG</sequence>
<evidence type="ECO:0000256" key="4">
    <source>
        <dbReference type="ARBA" id="ARBA00022989"/>
    </source>
</evidence>
<comment type="subcellular location">
    <subcellularLocation>
        <location evidence="1">Cell membrane</location>
        <topology evidence="1">Multi-pass membrane protein</topology>
    </subcellularLocation>
</comment>
<feature type="transmembrane region" description="Helical" evidence="6">
    <location>
        <begin position="27"/>
        <end position="51"/>
    </location>
</feature>
<accession>A0A556CDE5</accession>
<organism evidence="8 9">
    <name type="scientific">Brevibacterium aurantiacum</name>
    <dbReference type="NCBI Taxonomy" id="273384"/>
    <lineage>
        <taxon>Bacteria</taxon>
        <taxon>Bacillati</taxon>
        <taxon>Actinomycetota</taxon>
        <taxon>Actinomycetes</taxon>
        <taxon>Micrococcales</taxon>
        <taxon>Brevibacteriaceae</taxon>
        <taxon>Brevibacterium</taxon>
    </lineage>
</organism>
<feature type="domain" description="ABC3 transporter permease C-terminal" evidence="7">
    <location>
        <begin position="97"/>
        <end position="190"/>
    </location>
</feature>
<evidence type="ECO:0000256" key="1">
    <source>
        <dbReference type="ARBA" id="ARBA00004651"/>
    </source>
</evidence>
<feature type="transmembrane region" description="Helical" evidence="6">
    <location>
        <begin position="294"/>
        <end position="314"/>
    </location>
</feature>
<dbReference type="AlphaFoldDB" id="A0A556CDE5"/>
<keyword evidence="9" id="KW-1185">Reference proteome</keyword>
<keyword evidence="2" id="KW-1003">Cell membrane</keyword>
<feature type="transmembrane region" description="Helical" evidence="6">
    <location>
        <begin position="163"/>
        <end position="186"/>
    </location>
</feature>
<reference evidence="8 9" key="1">
    <citation type="submission" date="2019-07" db="EMBL/GenBank/DDBJ databases">
        <title>Draft genome sequence of Brevibacterium aurantiacum XU54 isolated from Xinjiang China.</title>
        <authorList>
            <person name="Xu X."/>
        </authorList>
    </citation>
    <scope>NUCLEOTIDE SEQUENCE [LARGE SCALE GENOMIC DNA]</scope>
    <source>
        <strain evidence="8 9">XU54</strain>
    </source>
</reference>
<feature type="transmembrane region" description="Helical" evidence="6">
    <location>
        <begin position="207"/>
        <end position="226"/>
    </location>
</feature>
<dbReference type="EMBL" id="VLTK01000006">
    <property type="protein sequence ID" value="TSI15420.1"/>
    <property type="molecule type" value="Genomic_DNA"/>
</dbReference>
<feature type="transmembrane region" description="Helical" evidence="6">
    <location>
        <begin position="394"/>
        <end position="416"/>
    </location>
</feature>
<evidence type="ECO:0000256" key="5">
    <source>
        <dbReference type="ARBA" id="ARBA00023136"/>
    </source>
</evidence>
<dbReference type="RefSeq" id="WP_143922715.1">
    <property type="nucleotide sequence ID" value="NZ_VLTK01000006.1"/>
</dbReference>
<protein>
    <submittedName>
        <fullName evidence="8">FtsX-like permease family protein</fullName>
    </submittedName>
</protein>
<evidence type="ECO:0000313" key="8">
    <source>
        <dbReference type="EMBL" id="TSI15420.1"/>
    </source>
</evidence>
<proteinExistence type="predicted"/>
<evidence type="ECO:0000313" key="9">
    <source>
        <dbReference type="Proteomes" id="UP000316406"/>
    </source>
</evidence>
<gene>
    <name evidence="8" type="ORF">FO013_11655</name>
</gene>
<dbReference type="GO" id="GO:0005886">
    <property type="term" value="C:plasma membrane"/>
    <property type="evidence" value="ECO:0007669"/>
    <property type="project" value="UniProtKB-SubCell"/>
</dbReference>
<dbReference type="OrthoDB" id="5118998at2"/>
<evidence type="ECO:0000259" key="7">
    <source>
        <dbReference type="Pfam" id="PF02687"/>
    </source>
</evidence>
<comment type="caution">
    <text evidence="8">The sequence shown here is derived from an EMBL/GenBank/DDBJ whole genome shotgun (WGS) entry which is preliminary data.</text>
</comment>
<name>A0A556CDE5_BREAU</name>
<keyword evidence="3 6" id="KW-0812">Transmembrane</keyword>
<dbReference type="InterPro" id="IPR003838">
    <property type="entry name" value="ABC3_permease_C"/>
</dbReference>
<dbReference type="Proteomes" id="UP000316406">
    <property type="component" value="Unassembled WGS sequence"/>
</dbReference>
<feature type="transmembrane region" description="Helical" evidence="6">
    <location>
        <begin position="232"/>
        <end position="260"/>
    </location>
</feature>
<feature type="transmembrane region" description="Helical" evidence="6">
    <location>
        <begin position="334"/>
        <end position="360"/>
    </location>
</feature>
<evidence type="ECO:0000256" key="2">
    <source>
        <dbReference type="ARBA" id="ARBA00022475"/>
    </source>
</evidence>
<evidence type="ECO:0000256" key="3">
    <source>
        <dbReference type="ARBA" id="ARBA00022692"/>
    </source>
</evidence>
<feature type="transmembrane region" description="Helical" evidence="6">
    <location>
        <begin position="422"/>
        <end position="442"/>
    </location>
</feature>
<feature type="transmembrane region" description="Helical" evidence="6">
    <location>
        <begin position="71"/>
        <end position="94"/>
    </location>
</feature>